<reference evidence="6 7" key="1">
    <citation type="submission" date="2020-09" db="EMBL/GenBank/DDBJ databases">
        <title>Echinicola sp. CAU 1574 isolated from sand of Sido Beach.</title>
        <authorList>
            <person name="Kim W."/>
        </authorList>
    </citation>
    <scope>NUCLEOTIDE SEQUENCE [LARGE SCALE GENOMIC DNA]</scope>
    <source>
        <strain evidence="6 7">CAU 1574</strain>
    </source>
</reference>
<dbReference type="Pfam" id="PF08281">
    <property type="entry name" value="Sigma70_r4_2"/>
    <property type="match status" value="1"/>
</dbReference>
<evidence type="ECO:0000313" key="6">
    <source>
        <dbReference type="EMBL" id="MBD8489463.1"/>
    </source>
</evidence>
<evidence type="ECO:0000256" key="4">
    <source>
        <dbReference type="ARBA" id="ARBA00023163"/>
    </source>
</evidence>
<dbReference type="EMBL" id="JACYTQ010000003">
    <property type="protein sequence ID" value="MBD8489463.1"/>
    <property type="molecule type" value="Genomic_DNA"/>
</dbReference>
<evidence type="ECO:0000256" key="1">
    <source>
        <dbReference type="ARBA" id="ARBA00010641"/>
    </source>
</evidence>
<keyword evidence="7" id="KW-1185">Reference proteome</keyword>
<dbReference type="PANTHER" id="PTHR43133">
    <property type="entry name" value="RNA POLYMERASE ECF-TYPE SIGMA FACTO"/>
    <property type="match status" value="1"/>
</dbReference>
<keyword evidence="4" id="KW-0804">Transcription</keyword>
<dbReference type="InterPro" id="IPR039425">
    <property type="entry name" value="RNA_pol_sigma-70-like"/>
</dbReference>
<evidence type="ECO:0000259" key="5">
    <source>
        <dbReference type="Pfam" id="PF08281"/>
    </source>
</evidence>
<dbReference type="NCBIfam" id="TIGR02937">
    <property type="entry name" value="sigma70-ECF"/>
    <property type="match status" value="1"/>
</dbReference>
<organism evidence="6 7">
    <name type="scientific">Echinicola arenosa</name>
    <dbReference type="NCBI Taxonomy" id="2774144"/>
    <lineage>
        <taxon>Bacteria</taxon>
        <taxon>Pseudomonadati</taxon>
        <taxon>Bacteroidota</taxon>
        <taxon>Cytophagia</taxon>
        <taxon>Cytophagales</taxon>
        <taxon>Cyclobacteriaceae</taxon>
        <taxon>Echinicola</taxon>
    </lineage>
</organism>
<proteinExistence type="inferred from homology"/>
<dbReference type="Gene3D" id="1.10.1740.10">
    <property type="match status" value="1"/>
</dbReference>
<dbReference type="InterPro" id="IPR036388">
    <property type="entry name" value="WH-like_DNA-bd_sf"/>
</dbReference>
<accession>A0ABR9AKX2</accession>
<dbReference type="InterPro" id="IPR014284">
    <property type="entry name" value="RNA_pol_sigma-70_dom"/>
</dbReference>
<evidence type="ECO:0000313" key="7">
    <source>
        <dbReference type="Proteomes" id="UP000647133"/>
    </source>
</evidence>
<dbReference type="InterPro" id="IPR013325">
    <property type="entry name" value="RNA_pol_sigma_r2"/>
</dbReference>
<keyword evidence="3" id="KW-0731">Sigma factor</keyword>
<keyword evidence="2" id="KW-0805">Transcription regulation</keyword>
<dbReference type="RefSeq" id="WP_192010334.1">
    <property type="nucleotide sequence ID" value="NZ_JACYTQ010000003.1"/>
</dbReference>
<evidence type="ECO:0000256" key="2">
    <source>
        <dbReference type="ARBA" id="ARBA00023015"/>
    </source>
</evidence>
<protein>
    <submittedName>
        <fullName evidence="6">Sigma-70 family RNA polymerase sigma factor</fullName>
    </submittedName>
</protein>
<dbReference type="Proteomes" id="UP000647133">
    <property type="component" value="Unassembled WGS sequence"/>
</dbReference>
<evidence type="ECO:0000256" key="3">
    <source>
        <dbReference type="ARBA" id="ARBA00023082"/>
    </source>
</evidence>
<comment type="caution">
    <text evidence="6">The sequence shown here is derived from an EMBL/GenBank/DDBJ whole genome shotgun (WGS) entry which is preliminary data.</text>
</comment>
<dbReference type="InterPro" id="IPR013249">
    <property type="entry name" value="RNA_pol_sigma70_r4_t2"/>
</dbReference>
<name>A0ABR9AKX2_9BACT</name>
<gene>
    <name evidence="6" type="ORF">IFO69_11975</name>
</gene>
<sequence length="215" mass="25383">MKNAQNNTLNVNEPGSAKLLMQHSKVMIAYTEKSDSHVWESFKRGEEKAFNYIYRKHVRQLYNYGMQVCKEDEWVRDSLQAMFVDIRKRRSRLGEVKSIKGYLFTVFHRTLFKLIKSKRKGMGTFVSLDKEDNSFFIEASHETKLIAEEFSEERKNDIEAALNKLSQRERQAIILLYREELSYKEIAGIMDFKEVKTARTLVYRAMNKLKGIFNV</sequence>
<dbReference type="SUPFAM" id="SSF88659">
    <property type="entry name" value="Sigma3 and sigma4 domains of RNA polymerase sigma factors"/>
    <property type="match status" value="1"/>
</dbReference>
<feature type="domain" description="RNA polymerase sigma factor 70 region 4 type 2" evidence="5">
    <location>
        <begin position="157"/>
        <end position="209"/>
    </location>
</feature>
<dbReference type="InterPro" id="IPR013324">
    <property type="entry name" value="RNA_pol_sigma_r3/r4-like"/>
</dbReference>
<dbReference type="CDD" id="cd06171">
    <property type="entry name" value="Sigma70_r4"/>
    <property type="match status" value="1"/>
</dbReference>
<dbReference type="SUPFAM" id="SSF88946">
    <property type="entry name" value="Sigma2 domain of RNA polymerase sigma factors"/>
    <property type="match status" value="1"/>
</dbReference>
<dbReference type="Gene3D" id="1.10.10.10">
    <property type="entry name" value="Winged helix-like DNA-binding domain superfamily/Winged helix DNA-binding domain"/>
    <property type="match status" value="1"/>
</dbReference>
<dbReference type="PANTHER" id="PTHR43133:SF46">
    <property type="entry name" value="RNA POLYMERASE SIGMA-70 FACTOR ECF SUBFAMILY"/>
    <property type="match status" value="1"/>
</dbReference>
<comment type="similarity">
    <text evidence="1">Belongs to the sigma-70 factor family. ECF subfamily.</text>
</comment>